<feature type="transmembrane region" description="Helical" evidence="2">
    <location>
        <begin position="396"/>
        <end position="414"/>
    </location>
</feature>
<feature type="signal peptide" evidence="3">
    <location>
        <begin position="1"/>
        <end position="24"/>
    </location>
</feature>
<dbReference type="Proteomes" id="UP001595752">
    <property type="component" value="Unassembled WGS sequence"/>
</dbReference>
<keyword evidence="3" id="KW-0732">Signal</keyword>
<keyword evidence="5" id="KW-1185">Reference proteome</keyword>
<feature type="compositionally biased region" description="Polar residues" evidence="1">
    <location>
        <begin position="667"/>
        <end position="676"/>
    </location>
</feature>
<evidence type="ECO:0000256" key="3">
    <source>
        <dbReference type="SAM" id="SignalP"/>
    </source>
</evidence>
<feature type="chain" id="PRO_5045613088" evidence="3">
    <location>
        <begin position="25"/>
        <end position="740"/>
    </location>
</feature>
<protein>
    <submittedName>
        <fullName evidence="4">CD3337/EF1877 family mobilome membrane protein</fullName>
    </submittedName>
</protein>
<feature type="transmembrane region" description="Helical" evidence="2">
    <location>
        <begin position="143"/>
        <end position="161"/>
    </location>
</feature>
<keyword evidence="2" id="KW-0472">Membrane</keyword>
<dbReference type="NCBIfam" id="NF046089">
    <property type="entry name" value="CD3337_EF1877"/>
    <property type="match status" value="1"/>
</dbReference>
<evidence type="ECO:0000256" key="1">
    <source>
        <dbReference type="SAM" id="MobiDB-lite"/>
    </source>
</evidence>
<sequence length="740" mass="83756">MKKLMRFLSLSVALLFVFQLPASAESLQDNLVPEDTEAESVGEVDLKYNEYPQHHYELDTYVDTSGDWMPWNWADGAGKQIYIALMEVVNAVWSLNVLLGNFTMKIVQEAFELDFISGVVNKIGAAIQNIAGFGPSGFMGNGLWPLLVTFVIAIVGAWATYVGMVKRESSRAWGGLISAFVIFVFSLGFFSNASTVLKGINDWSSDLQSDVLAVSASIVNPDATYTKEEGIASIRNQMFDLMVKKPYMLMQYGTTEVEESRVNNLLSIDPIIDAEERQNQAQSEVEEEKNSMMSIDGITQRAAFVPLLFIGNAIIGIFLLLVSGSIILYQMIFLVLVLFAPVPLLMALVPRWKQTAFDWAMKVVHAQLMKIAIALLLTILFGISAILYRATEDSDLGYLGMMILQIICFVGIWAKRKELFNIVSTAANNVQSSTGATLQSYRQKYNQARKVARKGKELLDSTNSRGRIRNQPLAQRNLGFLNQAQLADRQKQLQATKERLFAAAGVAATADRSNEEFKEGREAYKNQLQNRTAVDHAPVGNEKLMDRRDEEAIDQNENVTSIDELRRRRLGRGNLANTPLADRRNSEGAQHRESDTRTERSDTRDVELTDRLQSQGNHNMMDRQSHEDRSNGQQSQQLSERRGIKRNNDREVTQDMTNREYHDGNIQKATNWNETVTDTDRRVQENITTRETASQQTNRRNERKDEDKERTHSIKIDPSKPITKWEAQQQIDERNRSKKE</sequence>
<dbReference type="EMBL" id="JBHRZT010000072">
    <property type="protein sequence ID" value="MFC3886247.1"/>
    <property type="molecule type" value="Genomic_DNA"/>
</dbReference>
<keyword evidence="2" id="KW-0812">Transmembrane</keyword>
<feature type="compositionally biased region" description="Basic and acidic residues" evidence="1">
    <location>
        <begin position="581"/>
        <end position="610"/>
    </location>
</feature>
<dbReference type="RefSeq" id="WP_377918614.1">
    <property type="nucleotide sequence ID" value="NZ_JBHRZT010000072.1"/>
</dbReference>
<feature type="transmembrane region" description="Helical" evidence="2">
    <location>
        <begin position="173"/>
        <end position="190"/>
    </location>
</feature>
<feature type="region of interest" description="Disordered" evidence="1">
    <location>
        <begin position="570"/>
        <end position="740"/>
    </location>
</feature>
<feature type="transmembrane region" description="Helical" evidence="2">
    <location>
        <begin position="327"/>
        <end position="350"/>
    </location>
</feature>
<feature type="compositionally biased region" description="Basic and acidic residues" evidence="1">
    <location>
        <begin position="620"/>
        <end position="630"/>
    </location>
</feature>
<proteinExistence type="predicted"/>
<feature type="compositionally biased region" description="Basic and acidic residues" evidence="1">
    <location>
        <begin position="639"/>
        <end position="665"/>
    </location>
</feature>
<feature type="transmembrane region" description="Helical" evidence="2">
    <location>
        <begin position="371"/>
        <end position="390"/>
    </location>
</feature>
<reference evidence="5" key="1">
    <citation type="journal article" date="2019" name="Int. J. Syst. Evol. Microbiol.">
        <title>The Global Catalogue of Microorganisms (GCM) 10K type strain sequencing project: providing services to taxonomists for standard genome sequencing and annotation.</title>
        <authorList>
            <consortium name="The Broad Institute Genomics Platform"/>
            <consortium name="The Broad Institute Genome Sequencing Center for Infectious Disease"/>
            <person name="Wu L."/>
            <person name="Ma J."/>
        </authorList>
    </citation>
    <scope>NUCLEOTIDE SEQUENCE [LARGE SCALE GENOMIC DNA]</scope>
    <source>
        <strain evidence="5">CCUG 61889</strain>
    </source>
</reference>
<feature type="region of interest" description="Disordered" evidence="1">
    <location>
        <begin position="536"/>
        <end position="558"/>
    </location>
</feature>
<gene>
    <name evidence="4" type="ORF">ACFOU2_23260</name>
</gene>
<accession>A0ABV8B7K6</accession>
<feature type="compositionally biased region" description="Basic and acidic residues" evidence="1">
    <location>
        <begin position="731"/>
        <end position="740"/>
    </location>
</feature>
<evidence type="ECO:0000313" key="5">
    <source>
        <dbReference type="Proteomes" id="UP001595752"/>
    </source>
</evidence>
<dbReference type="InterPro" id="IPR058112">
    <property type="entry name" value="CD3337_EF1877-like"/>
</dbReference>
<evidence type="ECO:0000256" key="2">
    <source>
        <dbReference type="SAM" id="Phobius"/>
    </source>
</evidence>
<comment type="caution">
    <text evidence="4">The sequence shown here is derived from an EMBL/GenBank/DDBJ whole genome shotgun (WGS) entry which is preliminary data.</text>
</comment>
<evidence type="ECO:0000313" key="4">
    <source>
        <dbReference type="EMBL" id="MFC3886247.1"/>
    </source>
</evidence>
<organism evidence="4 5">
    <name type="scientific">Bacillus songklensis</name>
    <dbReference type="NCBI Taxonomy" id="1069116"/>
    <lineage>
        <taxon>Bacteria</taxon>
        <taxon>Bacillati</taxon>
        <taxon>Bacillota</taxon>
        <taxon>Bacilli</taxon>
        <taxon>Bacillales</taxon>
        <taxon>Bacillaceae</taxon>
        <taxon>Bacillus</taxon>
    </lineage>
</organism>
<name>A0ABV8B7K6_9BACI</name>
<feature type="transmembrane region" description="Helical" evidence="2">
    <location>
        <begin position="302"/>
        <end position="321"/>
    </location>
</feature>
<feature type="compositionally biased region" description="Polar residues" evidence="1">
    <location>
        <begin position="685"/>
        <end position="697"/>
    </location>
</feature>
<keyword evidence="2" id="KW-1133">Transmembrane helix</keyword>
<feature type="compositionally biased region" description="Basic and acidic residues" evidence="1">
    <location>
        <begin position="699"/>
        <end position="718"/>
    </location>
</feature>